<dbReference type="EMBL" id="CAWUFR010000326">
    <property type="protein sequence ID" value="CAK6975955.1"/>
    <property type="molecule type" value="Genomic_DNA"/>
</dbReference>
<keyword evidence="3" id="KW-1185">Reference proteome</keyword>
<protein>
    <submittedName>
        <fullName evidence="2">Zinc finger MYM-type protein 1-like isoform X1</fullName>
    </submittedName>
</protein>
<keyword evidence="1" id="KW-0812">Transmembrane</keyword>
<feature type="transmembrane region" description="Helical" evidence="1">
    <location>
        <begin position="12"/>
        <end position="34"/>
    </location>
</feature>
<organism evidence="2 3">
    <name type="scientific">Scomber scombrus</name>
    <name type="common">Atlantic mackerel</name>
    <name type="synonym">Scomber vernalis</name>
    <dbReference type="NCBI Taxonomy" id="13677"/>
    <lineage>
        <taxon>Eukaryota</taxon>
        <taxon>Metazoa</taxon>
        <taxon>Chordata</taxon>
        <taxon>Craniata</taxon>
        <taxon>Vertebrata</taxon>
        <taxon>Euteleostomi</taxon>
        <taxon>Actinopterygii</taxon>
        <taxon>Neopterygii</taxon>
        <taxon>Teleostei</taxon>
        <taxon>Neoteleostei</taxon>
        <taxon>Acanthomorphata</taxon>
        <taxon>Pelagiaria</taxon>
        <taxon>Scombriformes</taxon>
        <taxon>Scombridae</taxon>
        <taxon>Scomber</taxon>
    </lineage>
</organism>
<dbReference type="Proteomes" id="UP001314229">
    <property type="component" value="Unassembled WGS sequence"/>
</dbReference>
<reference evidence="2 3" key="1">
    <citation type="submission" date="2024-01" db="EMBL/GenBank/DDBJ databases">
        <authorList>
            <person name="Alioto T."/>
            <person name="Alioto T."/>
            <person name="Gomez Garrido J."/>
        </authorList>
    </citation>
    <scope>NUCLEOTIDE SEQUENCE [LARGE SCALE GENOMIC DNA]</scope>
</reference>
<name>A0AAV1PXN3_SCOSC</name>
<evidence type="ECO:0000256" key="1">
    <source>
        <dbReference type="SAM" id="Phobius"/>
    </source>
</evidence>
<keyword evidence="1" id="KW-1133">Transmembrane helix</keyword>
<comment type="caution">
    <text evidence="2">The sequence shown here is derived from an EMBL/GenBank/DDBJ whole genome shotgun (WGS) entry which is preliminary data.</text>
</comment>
<proteinExistence type="predicted"/>
<keyword evidence="1" id="KW-0472">Membrane</keyword>
<gene>
    <name evidence="2" type="ORF">FSCOSCO3_A026345</name>
</gene>
<sequence length="240" mass="27756">MMRTLCAVLMGLKHVWMILSFVFCFTHLMAFFSIQTCSLSILQDKKLDVQFCLSRVKEFCDIVEQERSRFEEIYEATESTTGAPTARRGPAQDPRAHYHKHHGKILDNILCQTQTRFQDHEKLMFVTLLDPQKFREYQKKFPHAAFSSLTQSHGTLFDLSWLKTELTVMYAMDDFAGKSPTDLLDFLQQKNLSESMGQLYTFVCLAVTPCPLLLSSGPFQPLSELKLMPEIRQGRLDFQH</sequence>
<evidence type="ECO:0000313" key="2">
    <source>
        <dbReference type="EMBL" id="CAK6975955.1"/>
    </source>
</evidence>
<accession>A0AAV1PXN3</accession>
<evidence type="ECO:0000313" key="3">
    <source>
        <dbReference type="Proteomes" id="UP001314229"/>
    </source>
</evidence>
<dbReference type="AlphaFoldDB" id="A0AAV1PXN3"/>